<dbReference type="InterPro" id="IPR012340">
    <property type="entry name" value="NA-bd_OB-fold"/>
</dbReference>
<evidence type="ECO:0000256" key="10">
    <source>
        <dbReference type="RuleBase" id="RU000336"/>
    </source>
</evidence>
<name>S0EYZ4_CHTCT</name>
<dbReference type="GO" id="GO:0006430">
    <property type="term" value="P:lysyl-tRNA aminoacylation"/>
    <property type="evidence" value="ECO:0007669"/>
    <property type="project" value="UniProtKB-UniRule"/>
</dbReference>
<keyword evidence="3 9" id="KW-0479">Metal-binding</keyword>
<dbReference type="Proteomes" id="UP000014227">
    <property type="component" value="Chromosome I"/>
</dbReference>
<dbReference type="InterPro" id="IPR006195">
    <property type="entry name" value="aa-tRNA-synth_II"/>
</dbReference>
<dbReference type="PRINTS" id="PR00982">
    <property type="entry name" value="TRNASYNTHLYS"/>
</dbReference>
<dbReference type="Pfam" id="PF00152">
    <property type="entry name" value="tRNA-synt_2"/>
    <property type="match status" value="1"/>
</dbReference>
<dbReference type="InterPro" id="IPR004365">
    <property type="entry name" value="NA-bd_OB_tRNA"/>
</dbReference>
<keyword evidence="5 9" id="KW-0067">ATP-binding</keyword>
<dbReference type="Pfam" id="PF01336">
    <property type="entry name" value="tRNA_anti-codon"/>
    <property type="match status" value="1"/>
</dbReference>
<dbReference type="SUPFAM" id="SSF55681">
    <property type="entry name" value="Class II aaRS and biotin synthetases"/>
    <property type="match status" value="1"/>
</dbReference>
<evidence type="ECO:0000256" key="9">
    <source>
        <dbReference type="HAMAP-Rule" id="MF_00252"/>
    </source>
</evidence>
<dbReference type="PATRIC" id="fig|1303518.3.peg.2095"/>
<evidence type="ECO:0000256" key="7">
    <source>
        <dbReference type="ARBA" id="ARBA00023146"/>
    </source>
</evidence>
<dbReference type="GO" id="GO:0005829">
    <property type="term" value="C:cytosol"/>
    <property type="evidence" value="ECO:0007669"/>
    <property type="project" value="TreeGrafter"/>
</dbReference>
<dbReference type="HOGENOM" id="CLU_008255_6_0_0"/>
<evidence type="ECO:0000256" key="2">
    <source>
        <dbReference type="ARBA" id="ARBA00022598"/>
    </source>
</evidence>
<dbReference type="EMBL" id="HF951689">
    <property type="protein sequence ID" value="CCW35837.1"/>
    <property type="molecule type" value="Genomic_DNA"/>
</dbReference>
<dbReference type="Gene3D" id="2.40.50.140">
    <property type="entry name" value="Nucleic acid-binding proteins"/>
    <property type="match status" value="1"/>
</dbReference>
<gene>
    <name evidence="9" type="primary">lysS</name>
    <name evidence="13" type="ORF">CCALI_02030</name>
</gene>
<dbReference type="PROSITE" id="PS50862">
    <property type="entry name" value="AA_TRNA_LIGASE_II"/>
    <property type="match status" value="1"/>
</dbReference>
<feature type="compositionally biased region" description="Low complexity" evidence="11">
    <location>
        <begin position="16"/>
        <end position="31"/>
    </location>
</feature>
<dbReference type="SUPFAM" id="SSF50249">
    <property type="entry name" value="Nucleic acid-binding proteins"/>
    <property type="match status" value="1"/>
</dbReference>
<dbReference type="InterPro" id="IPR045864">
    <property type="entry name" value="aa-tRNA-synth_II/BPL/LPL"/>
</dbReference>
<dbReference type="CDD" id="cd04322">
    <property type="entry name" value="LysRS_N"/>
    <property type="match status" value="1"/>
</dbReference>
<dbReference type="RefSeq" id="WP_016483361.1">
    <property type="nucleotide sequence ID" value="NC_021487.1"/>
</dbReference>
<dbReference type="CDD" id="cd00775">
    <property type="entry name" value="LysRS_core"/>
    <property type="match status" value="1"/>
</dbReference>
<evidence type="ECO:0000256" key="3">
    <source>
        <dbReference type="ARBA" id="ARBA00022723"/>
    </source>
</evidence>
<dbReference type="InterPro" id="IPR018149">
    <property type="entry name" value="Lys-tRNA-synth_II_C"/>
</dbReference>
<dbReference type="GO" id="GO:0000287">
    <property type="term" value="F:magnesium ion binding"/>
    <property type="evidence" value="ECO:0007669"/>
    <property type="project" value="UniProtKB-UniRule"/>
</dbReference>
<keyword evidence="9 10" id="KW-0460">Magnesium</keyword>
<dbReference type="HAMAP" id="MF_00252">
    <property type="entry name" value="Lys_tRNA_synth_class2"/>
    <property type="match status" value="1"/>
</dbReference>
<dbReference type="AlphaFoldDB" id="S0EYZ4"/>
<dbReference type="NCBIfam" id="NF001756">
    <property type="entry name" value="PRK00484.1"/>
    <property type="match status" value="1"/>
</dbReference>
<keyword evidence="6 9" id="KW-0648">Protein biosynthesis</keyword>
<dbReference type="FunCoup" id="S0EYZ4">
    <property type="interactions" value="492"/>
</dbReference>
<comment type="similarity">
    <text evidence="1 9">Belongs to the class-II aminoacyl-tRNA synthetase family.</text>
</comment>
<evidence type="ECO:0000259" key="12">
    <source>
        <dbReference type="PROSITE" id="PS50862"/>
    </source>
</evidence>
<dbReference type="STRING" id="454171.CP488_02059"/>
<dbReference type="PANTHER" id="PTHR42918:SF15">
    <property type="entry name" value="LYSINE--TRNA LIGASE, CHLOROPLASTIC_MITOCHONDRIAL"/>
    <property type="match status" value="1"/>
</dbReference>
<protein>
    <recommendedName>
        <fullName evidence="9">Lysine--tRNA ligase</fullName>
        <ecNumber evidence="9">6.1.1.6</ecNumber>
    </recommendedName>
    <alternativeName>
        <fullName evidence="9">Lysyl-tRNA synthetase</fullName>
        <shortName evidence="9">LysRS</shortName>
    </alternativeName>
</protein>
<dbReference type="NCBIfam" id="TIGR00499">
    <property type="entry name" value="lysS_bact"/>
    <property type="match status" value="1"/>
</dbReference>
<organism evidence="13 14">
    <name type="scientific">Chthonomonas calidirosea (strain DSM 23976 / ICMP 18418 / T49)</name>
    <dbReference type="NCBI Taxonomy" id="1303518"/>
    <lineage>
        <taxon>Bacteria</taxon>
        <taxon>Bacillati</taxon>
        <taxon>Armatimonadota</taxon>
        <taxon>Chthonomonadia</taxon>
        <taxon>Chthonomonadales</taxon>
        <taxon>Chthonomonadaceae</taxon>
        <taxon>Chthonomonas</taxon>
    </lineage>
</organism>
<dbReference type="EC" id="6.1.1.6" evidence="9"/>
<proteinExistence type="inferred from homology"/>
<comment type="subunit">
    <text evidence="9">Homodimer.</text>
</comment>
<feature type="binding site" evidence="9">
    <location>
        <position position="448"/>
    </location>
    <ligand>
        <name>Mg(2+)</name>
        <dbReference type="ChEBI" id="CHEBI:18420"/>
        <label>1</label>
    </ligand>
</feature>
<sequence length="543" mass="61610">MNDERKPLIAAEEESASTTASRAEDATSATQEEQERTEETARRLAKLQALRAEGLDPFLIERYVRTHTASELTAETAVHWTLPDEQREQMEVSVAGRLTAQRVKGKVIFADIRDQSGRIQVYARRDDLGEVAFERFKDLDLGDFVGIKGYPFKTRTGEPTIHVREFTLLAKSLRPIPFGKQDAEGVVHGGLSDREERYRRRYLDLLVNPSSREVLTKRCKIVSAMRRYLDARGFLEVETPVLQLVAGGAAARPFITHHNALNHDFKLRISLELYLKRLIIGGYEKVYEIGRVFRNEGISTRHNPEFTLMELYQAYANLEDIMELVEDMYVAIATEVNGSPQLEVFGHSINLAQRPWPRLPILEGIYENTGIRPEELTSLDSAKAACRRIGVTFDLDKETNLGGLIEKLHEQYTQPKLIQPTFITDFPIETSPLAKRKPDNPALTRRFEIYIATQELGNAFSELNDPLDQRARFEAQVRQRAAGDEEAHPMDEEFLEAMEYGMPPTGGLGVGIDRLAMVLTGAESIRDVIFFPAMRPEKPHTQR</sequence>
<evidence type="ECO:0000256" key="6">
    <source>
        <dbReference type="ARBA" id="ARBA00022917"/>
    </source>
</evidence>
<comment type="cofactor">
    <cofactor evidence="9 10">
        <name>Mg(2+)</name>
        <dbReference type="ChEBI" id="CHEBI:18420"/>
    </cofactor>
    <text evidence="9 10">Binds 3 Mg(2+) ions per subunit.</text>
</comment>
<comment type="catalytic activity">
    <reaction evidence="8 9 10">
        <text>tRNA(Lys) + L-lysine + ATP = L-lysyl-tRNA(Lys) + AMP + diphosphate</text>
        <dbReference type="Rhea" id="RHEA:20792"/>
        <dbReference type="Rhea" id="RHEA-COMP:9696"/>
        <dbReference type="Rhea" id="RHEA-COMP:9697"/>
        <dbReference type="ChEBI" id="CHEBI:30616"/>
        <dbReference type="ChEBI" id="CHEBI:32551"/>
        <dbReference type="ChEBI" id="CHEBI:33019"/>
        <dbReference type="ChEBI" id="CHEBI:78442"/>
        <dbReference type="ChEBI" id="CHEBI:78529"/>
        <dbReference type="ChEBI" id="CHEBI:456215"/>
        <dbReference type="EC" id="6.1.1.6"/>
    </reaction>
</comment>
<dbReference type="FunFam" id="2.40.50.140:FF:000024">
    <property type="entry name" value="Lysine--tRNA ligase"/>
    <property type="match status" value="1"/>
</dbReference>
<dbReference type="GO" id="GO:0004824">
    <property type="term" value="F:lysine-tRNA ligase activity"/>
    <property type="evidence" value="ECO:0007669"/>
    <property type="project" value="UniProtKB-UniRule"/>
</dbReference>
<evidence type="ECO:0000313" key="14">
    <source>
        <dbReference type="Proteomes" id="UP000014227"/>
    </source>
</evidence>
<dbReference type="InterPro" id="IPR044136">
    <property type="entry name" value="Lys-tRNA-ligase_II_N"/>
</dbReference>
<dbReference type="PANTHER" id="PTHR42918">
    <property type="entry name" value="LYSYL-TRNA SYNTHETASE"/>
    <property type="match status" value="1"/>
</dbReference>
<feature type="binding site" evidence="9">
    <location>
        <position position="455"/>
    </location>
    <ligand>
        <name>Mg(2+)</name>
        <dbReference type="ChEBI" id="CHEBI:18420"/>
        <label>1</label>
    </ligand>
</feature>
<evidence type="ECO:0000256" key="1">
    <source>
        <dbReference type="ARBA" id="ARBA00008226"/>
    </source>
</evidence>
<keyword evidence="14" id="KW-1185">Reference proteome</keyword>
<keyword evidence="7 9" id="KW-0030">Aminoacyl-tRNA synthetase</keyword>
<evidence type="ECO:0000313" key="13">
    <source>
        <dbReference type="EMBL" id="CCW35837.1"/>
    </source>
</evidence>
<evidence type="ECO:0000256" key="11">
    <source>
        <dbReference type="SAM" id="MobiDB-lite"/>
    </source>
</evidence>
<dbReference type="InterPro" id="IPR004364">
    <property type="entry name" value="Aa-tRNA-synt_II"/>
</dbReference>
<dbReference type="eggNOG" id="COG1190">
    <property type="taxonomic scope" value="Bacteria"/>
</dbReference>
<evidence type="ECO:0000256" key="4">
    <source>
        <dbReference type="ARBA" id="ARBA00022741"/>
    </source>
</evidence>
<feature type="binding site" evidence="9">
    <location>
        <position position="455"/>
    </location>
    <ligand>
        <name>Mg(2+)</name>
        <dbReference type="ChEBI" id="CHEBI:18420"/>
        <label>2</label>
    </ligand>
</feature>
<reference evidence="14" key="1">
    <citation type="submission" date="2013-03" db="EMBL/GenBank/DDBJ databases">
        <title>Genome sequence of Chthonomonas calidirosea, the first sequenced genome from the Armatimonadetes phylum (formally candidate division OP10).</title>
        <authorList>
            <person name="Lee K.C.Y."/>
            <person name="Morgan X.C."/>
            <person name="Dunfield P.F."/>
            <person name="Tamas I."/>
            <person name="Houghton K.M."/>
            <person name="Vyssotski M."/>
            <person name="Ryan J.L.J."/>
            <person name="Lagutin K."/>
            <person name="McDonald I.R."/>
            <person name="Stott M.B."/>
        </authorList>
    </citation>
    <scope>NUCLEOTIDE SEQUENCE [LARGE SCALE GENOMIC DNA]</scope>
    <source>
        <strain evidence="14">DSM 23976 / ICMP 18418 / T49</strain>
    </source>
</reference>
<dbReference type="InParanoid" id="S0EYZ4"/>
<comment type="subcellular location">
    <subcellularLocation>
        <location evidence="9">Cytoplasm</location>
    </subcellularLocation>
</comment>
<keyword evidence="9" id="KW-0963">Cytoplasm</keyword>
<feature type="domain" description="Aminoacyl-transfer RNA synthetases class-II family profile" evidence="12">
    <location>
        <begin position="220"/>
        <end position="536"/>
    </location>
</feature>
<dbReference type="KEGG" id="ccz:CCALI_02030"/>
<dbReference type="InterPro" id="IPR002313">
    <property type="entry name" value="Lys-tRNA-ligase_II"/>
</dbReference>
<keyword evidence="2 9" id="KW-0436">Ligase</keyword>
<dbReference type="GO" id="GO:0005524">
    <property type="term" value="F:ATP binding"/>
    <property type="evidence" value="ECO:0007669"/>
    <property type="project" value="UniProtKB-UniRule"/>
</dbReference>
<feature type="region of interest" description="Disordered" evidence="11">
    <location>
        <begin position="1"/>
        <end position="38"/>
    </location>
</feature>
<dbReference type="GO" id="GO:0000049">
    <property type="term" value="F:tRNA binding"/>
    <property type="evidence" value="ECO:0007669"/>
    <property type="project" value="TreeGrafter"/>
</dbReference>
<dbReference type="Gene3D" id="3.30.930.10">
    <property type="entry name" value="Bira Bifunctional Protein, Domain 2"/>
    <property type="match status" value="1"/>
</dbReference>
<accession>S0EYZ4</accession>
<evidence type="ECO:0000256" key="8">
    <source>
        <dbReference type="ARBA" id="ARBA00048573"/>
    </source>
</evidence>
<evidence type="ECO:0000256" key="5">
    <source>
        <dbReference type="ARBA" id="ARBA00022840"/>
    </source>
</evidence>
<keyword evidence="4 9" id="KW-0547">Nucleotide-binding</keyword>